<gene>
    <name evidence="10" type="ORF">SAMN05216466_113107</name>
</gene>
<dbReference type="InterPro" id="IPR036259">
    <property type="entry name" value="MFS_trans_sf"/>
</dbReference>
<keyword evidence="3 8" id="KW-0812">Transmembrane</keyword>
<feature type="transmembrane region" description="Helical" evidence="8">
    <location>
        <begin position="250"/>
        <end position="271"/>
    </location>
</feature>
<dbReference type="PANTHER" id="PTHR43791:SF36">
    <property type="entry name" value="TRANSPORTER, PUTATIVE (AFU_ORTHOLOGUE AFUA_6G08340)-RELATED"/>
    <property type="match status" value="1"/>
</dbReference>
<evidence type="ECO:0000256" key="1">
    <source>
        <dbReference type="ARBA" id="ARBA00004141"/>
    </source>
</evidence>
<dbReference type="FunFam" id="1.20.1250.20:FF:000018">
    <property type="entry name" value="MFS transporter permease"/>
    <property type="match status" value="1"/>
</dbReference>
<evidence type="ECO:0000256" key="2">
    <source>
        <dbReference type="ARBA" id="ARBA00022448"/>
    </source>
</evidence>
<organism evidence="10 11">
    <name type="scientific">Paraburkholderia phenazinium</name>
    <dbReference type="NCBI Taxonomy" id="60549"/>
    <lineage>
        <taxon>Bacteria</taxon>
        <taxon>Pseudomonadati</taxon>
        <taxon>Pseudomonadota</taxon>
        <taxon>Betaproteobacteria</taxon>
        <taxon>Burkholderiales</taxon>
        <taxon>Burkholderiaceae</taxon>
        <taxon>Paraburkholderia</taxon>
    </lineage>
</organism>
<dbReference type="GO" id="GO:0016020">
    <property type="term" value="C:membrane"/>
    <property type="evidence" value="ECO:0007669"/>
    <property type="project" value="UniProtKB-SubCell"/>
</dbReference>
<evidence type="ECO:0000256" key="5">
    <source>
        <dbReference type="ARBA" id="ARBA00023136"/>
    </source>
</evidence>
<dbReference type="CDD" id="cd17319">
    <property type="entry name" value="MFS_ExuT_GudP_like"/>
    <property type="match status" value="1"/>
</dbReference>
<evidence type="ECO:0000256" key="4">
    <source>
        <dbReference type="ARBA" id="ARBA00022989"/>
    </source>
</evidence>
<feature type="transmembrane region" description="Helical" evidence="8">
    <location>
        <begin position="148"/>
        <end position="172"/>
    </location>
</feature>
<dbReference type="Gene3D" id="1.20.1250.20">
    <property type="entry name" value="MFS general substrate transporter like domains"/>
    <property type="match status" value="2"/>
</dbReference>
<comment type="subcellular location">
    <subcellularLocation>
        <location evidence="1">Membrane</location>
        <topology evidence="1">Multi-pass membrane protein</topology>
    </subcellularLocation>
</comment>
<feature type="transmembrane region" description="Helical" evidence="8">
    <location>
        <begin position="115"/>
        <end position="136"/>
    </location>
</feature>
<reference evidence="10 11" key="1">
    <citation type="submission" date="2016-10" db="EMBL/GenBank/DDBJ databases">
        <authorList>
            <person name="de Groot N.N."/>
        </authorList>
    </citation>
    <scope>NUCLEOTIDE SEQUENCE [LARGE SCALE GENOMIC DNA]</scope>
    <source>
        <strain evidence="10 11">LMG 2247</strain>
    </source>
</reference>
<evidence type="ECO:0000313" key="10">
    <source>
        <dbReference type="EMBL" id="SDH79143.1"/>
    </source>
</evidence>
<protein>
    <recommendedName>
        <fullName evidence="7">Putative tartrate transporter</fullName>
    </recommendedName>
</protein>
<feature type="transmembrane region" description="Helical" evidence="8">
    <location>
        <begin position="315"/>
        <end position="334"/>
    </location>
</feature>
<feature type="transmembrane region" description="Helical" evidence="8">
    <location>
        <begin position="403"/>
        <end position="424"/>
    </location>
</feature>
<dbReference type="EMBL" id="FNCJ01000013">
    <property type="protein sequence ID" value="SDH79143.1"/>
    <property type="molecule type" value="Genomic_DNA"/>
</dbReference>
<accession>A0A1G8FAH2</accession>
<feature type="domain" description="Major facilitator superfamily (MFS) profile" evidence="9">
    <location>
        <begin position="15"/>
        <end position="429"/>
    </location>
</feature>
<evidence type="ECO:0000256" key="7">
    <source>
        <dbReference type="ARBA" id="ARBA00074139"/>
    </source>
</evidence>
<dbReference type="GO" id="GO:0022857">
    <property type="term" value="F:transmembrane transporter activity"/>
    <property type="evidence" value="ECO:0007669"/>
    <property type="project" value="InterPro"/>
</dbReference>
<evidence type="ECO:0000256" key="8">
    <source>
        <dbReference type="SAM" id="Phobius"/>
    </source>
</evidence>
<keyword evidence="5 8" id="KW-0472">Membrane</keyword>
<feature type="transmembrane region" description="Helical" evidence="8">
    <location>
        <begin position="340"/>
        <end position="361"/>
    </location>
</feature>
<dbReference type="InterPro" id="IPR020846">
    <property type="entry name" value="MFS_dom"/>
</dbReference>
<feature type="transmembrane region" description="Helical" evidence="8">
    <location>
        <begin position="184"/>
        <end position="205"/>
    </location>
</feature>
<dbReference type="InterPro" id="IPR011701">
    <property type="entry name" value="MFS"/>
</dbReference>
<evidence type="ECO:0000256" key="6">
    <source>
        <dbReference type="ARBA" id="ARBA00058119"/>
    </source>
</evidence>
<evidence type="ECO:0000256" key="3">
    <source>
        <dbReference type="ARBA" id="ARBA00022692"/>
    </source>
</evidence>
<dbReference type="RefSeq" id="WP_090688186.1">
    <property type="nucleotide sequence ID" value="NZ_CADERL010000013.1"/>
</dbReference>
<dbReference type="SUPFAM" id="SSF103473">
    <property type="entry name" value="MFS general substrate transporter"/>
    <property type="match status" value="1"/>
</dbReference>
<feature type="transmembrane region" description="Helical" evidence="8">
    <location>
        <begin position="283"/>
        <end position="303"/>
    </location>
</feature>
<evidence type="ECO:0000259" key="9">
    <source>
        <dbReference type="PROSITE" id="PS50850"/>
    </source>
</evidence>
<feature type="transmembrane region" description="Helical" evidence="8">
    <location>
        <begin position="368"/>
        <end position="391"/>
    </location>
</feature>
<dbReference type="Proteomes" id="UP000199706">
    <property type="component" value="Unassembled WGS sequence"/>
</dbReference>
<proteinExistence type="predicted"/>
<feature type="transmembrane region" description="Helical" evidence="8">
    <location>
        <begin position="85"/>
        <end position="103"/>
    </location>
</feature>
<keyword evidence="2" id="KW-0813">Transport</keyword>
<feature type="transmembrane region" description="Helical" evidence="8">
    <location>
        <begin position="7"/>
        <end position="26"/>
    </location>
</feature>
<evidence type="ECO:0000313" key="11">
    <source>
        <dbReference type="Proteomes" id="UP000199706"/>
    </source>
</evidence>
<keyword evidence="4 8" id="KW-1133">Transmembrane helix</keyword>
<comment type="function">
    <text evidence="6">Component of the tartrate utilization system and may allow entry of tartrate and tartrate dehydrogenase.</text>
</comment>
<feature type="transmembrane region" description="Helical" evidence="8">
    <location>
        <begin position="46"/>
        <end position="65"/>
    </location>
</feature>
<dbReference type="AlphaFoldDB" id="A0A1G8FAH2"/>
<sequence length="452" mass="48032">MEIETRTLARVTARLVPFLVVCYFVAYLDRVNVGFAALQMNKDLGLSASAFGFGAGIFFIAYFFFEVPSNLLLEKFGARRWIARIMFTWGILAGAMAFIPGIARYTGMSAAHVFYTLRVLLGVAEAGFFPGIIFLLTLWFPAMYRARVVGYFMAAIPLSTVIGAPVSGALLGLNGLGGMAGWQWVYLLEAAPAVLLSVVVLFYLTDKPADASWLKTDEREWLVSRLAQERAKREAVRNFSVREALFNPRVLAIALIYFGANATNYGLSFFLPQIVKAFGLSNLQTGFVTSLPYVVGVISMVLWGRHSDRKLERKWHVAIALLVAAGGIGAAAGLDNPVLKMAALSLAGFGIFGCLPVIWTLPAAFLSGAAAACGIAAVNSLGNLAGFFGPYAMGWIKDSTGGFGAGLLCLSGAGLVGVAAVLLLHHDTALEDAPGSITGTAPGTAGEAAHHV</sequence>
<dbReference type="Pfam" id="PF07690">
    <property type="entry name" value="MFS_1"/>
    <property type="match status" value="1"/>
</dbReference>
<dbReference type="FunFam" id="1.20.1250.20:FF:000126">
    <property type="entry name" value="MFS transporter permease"/>
    <property type="match status" value="1"/>
</dbReference>
<dbReference type="PANTHER" id="PTHR43791">
    <property type="entry name" value="PERMEASE-RELATED"/>
    <property type="match status" value="1"/>
</dbReference>
<dbReference type="PROSITE" id="PS50850">
    <property type="entry name" value="MFS"/>
    <property type="match status" value="1"/>
</dbReference>
<dbReference type="OrthoDB" id="5441967at2"/>
<name>A0A1G8FAH2_9BURK</name>